<accession>A0AA97HZA8</accession>
<feature type="transmembrane region" description="Helical" evidence="1">
    <location>
        <begin position="202"/>
        <end position="222"/>
    </location>
</feature>
<evidence type="ECO:0000313" key="3">
    <source>
        <dbReference type="EMBL" id="WOE74419.1"/>
    </source>
</evidence>
<dbReference type="KEGG" id="acoa:RB602_11250"/>
<keyword evidence="1" id="KW-1133">Transmembrane helix</keyword>
<dbReference type="InterPro" id="IPR013424">
    <property type="entry name" value="Ice-binding_C"/>
</dbReference>
<feature type="signal peptide" evidence="2">
    <location>
        <begin position="1"/>
        <end position="24"/>
    </location>
</feature>
<gene>
    <name evidence="3" type="ORF">RB602_11250</name>
</gene>
<dbReference type="NCBIfam" id="TIGR02595">
    <property type="entry name" value="PEP_CTERM"/>
    <property type="match status" value="1"/>
</dbReference>
<dbReference type="AlphaFoldDB" id="A0AA97HZA8"/>
<dbReference type="EMBL" id="CP136594">
    <property type="protein sequence ID" value="WOE74419.1"/>
    <property type="molecule type" value="Genomic_DNA"/>
</dbReference>
<keyword evidence="4" id="KW-1185">Reference proteome</keyword>
<sequence>MIKTIIKGAMAVAALLAVPQMASANVIEFDAKDANNKGSCSHGLWTGNYNSGCSRHYSMQDGSLFTVDEHNQTATFTGSAINNKGAVAQIDLSFGGFLETIDGTNFIYKAGGGPYNPGTDTPDIDFFTTGSGTITIDGRVFTLNPNDPFAGNTAVQIGPGANDKNKNFGASAWLNILDPYGHPLSKHWDFNLNLHERPGTPVPAPAGLGLMALGLAGLGVALRRRRREYRQN</sequence>
<proteinExistence type="predicted"/>
<keyword evidence="1" id="KW-0812">Transmembrane</keyword>
<organism evidence="3 4">
    <name type="scientific">Alterisphingorhabdus coralli</name>
    <dbReference type="NCBI Taxonomy" id="3071408"/>
    <lineage>
        <taxon>Bacteria</taxon>
        <taxon>Pseudomonadati</taxon>
        <taxon>Pseudomonadota</taxon>
        <taxon>Alphaproteobacteria</taxon>
        <taxon>Sphingomonadales</taxon>
        <taxon>Sphingomonadaceae</taxon>
        <taxon>Alterisphingorhabdus (ex Yan et al. 2024)</taxon>
    </lineage>
</organism>
<name>A0AA97HZA8_9SPHN</name>
<evidence type="ECO:0000256" key="2">
    <source>
        <dbReference type="SAM" id="SignalP"/>
    </source>
</evidence>
<evidence type="ECO:0000256" key="1">
    <source>
        <dbReference type="SAM" id="Phobius"/>
    </source>
</evidence>
<reference evidence="3 4" key="1">
    <citation type="submission" date="2023-10" db="EMBL/GenBank/DDBJ databases">
        <title>Complete genome sequence of a Sphingomonadaceae bacterium.</title>
        <authorList>
            <person name="Yan C."/>
        </authorList>
    </citation>
    <scope>NUCLEOTIDE SEQUENCE [LARGE SCALE GENOMIC DNA]</scope>
    <source>
        <strain evidence="3 4">SCSIO 66989</strain>
    </source>
</reference>
<protein>
    <submittedName>
        <fullName evidence="3">PEP-CTERM sorting domain-containing protein</fullName>
    </submittedName>
</protein>
<feature type="chain" id="PRO_5041743053" evidence="2">
    <location>
        <begin position="25"/>
        <end position="232"/>
    </location>
</feature>
<dbReference type="Proteomes" id="UP001302429">
    <property type="component" value="Chromosome"/>
</dbReference>
<keyword evidence="1" id="KW-0472">Membrane</keyword>
<dbReference type="RefSeq" id="WP_317080671.1">
    <property type="nucleotide sequence ID" value="NZ_CP136594.1"/>
</dbReference>
<keyword evidence="2" id="KW-0732">Signal</keyword>
<evidence type="ECO:0000313" key="4">
    <source>
        <dbReference type="Proteomes" id="UP001302429"/>
    </source>
</evidence>